<name>A0A6J4TSB1_9ACTN</name>
<accession>A0A6J4TSB1</accession>
<feature type="non-terminal residue" evidence="2">
    <location>
        <position position="1"/>
    </location>
</feature>
<dbReference type="EMBL" id="CADCWC010000147">
    <property type="protein sequence ID" value="CAA9529187.1"/>
    <property type="molecule type" value="Genomic_DNA"/>
</dbReference>
<proteinExistence type="predicted"/>
<organism evidence="2">
    <name type="scientific">uncultured Thermoleophilia bacterium</name>
    <dbReference type="NCBI Taxonomy" id="1497501"/>
    <lineage>
        <taxon>Bacteria</taxon>
        <taxon>Bacillati</taxon>
        <taxon>Actinomycetota</taxon>
        <taxon>Thermoleophilia</taxon>
        <taxon>environmental samples</taxon>
    </lineage>
</organism>
<gene>
    <name evidence="2" type="ORF">AVDCRST_MAG79-759</name>
</gene>
<protein>
    <submittedName>
        <fullName evidence="2">Uncharacterized protein</fullName>
    </submittedName>
</protein>
<dbReference type="AlphaFoldDB" id="A0A6J4TSB1"/>
<reference evidence="2" key="1">
    <citation type="submission" date="2020-02" db="EMBL/GenBank/DDBJ databases">
        <authorList>
            <person name="Meier V. D."/>
        </authorList>
    </citation>
    <scope>NUCLEOTIDE SEQUENCE</scope>
    <source>
        <strain evidence="2">AVDCRST_MAG79</strain>
    </source>
</reference>
<evidence type="ECO:0000256" key="1">
    <source>
        <dbReference type="SAM" id="MobiDB-lite"/>
    </source>
</evidence>
<feature type="compositionally biased region" description="Low complexity" evidence="1">
    <location>
        <begin position="1"/>
        <end position="32"/>
    </location>
</feature>
<feature type="region of interest" description="Disordered" evidence="1">
    <location>
        <begin position="1"/>
        <end position="40"/>
    </location>
</feature>
<evidence type="ECO:0000313" key="2">
    <source>
        <dbReference type="EMBL" id="CAA9529187.1"/>
    </source>
</evidence>
<feature type="non-terminal residue" evidence="2">
    <location>
        <position position="40"/>
    </location>
</feature>
<sequence length="40" mass="4475">ACPRRSAPRPRGSPCRCSPPSRRSSSATWSRPWPRPSPRS</sequence>